<dbReference type="InterPro" id="IPR009060">
    <property type="entry name" value="UBA-like_sf"/>
</dbReference>
<dbReference type="InterPro" id="IPR036322">
    <property type="entry name" value="WD40_repeat_dom_sf"/>
</dbReference>
<dbReference type="Pfam" id="PF00627">
    <property type="entry name" value="UBA"/>
    <property type="match status" value="1"/>
</dbReference>
<dbReference type="SMART" id="SM00165">
    <property type="entry name" value="UBA"/>
    <property type="match status" value="1"/>
</dbReference>
<dbReference type="SMART" id="SM00320">
    <property type="entry name" value="WD40"/>
    <property type="match status" value="3"/>
</dbReference>
<dbReference type="SUPFAM" id="SSF50978">
    <property type="entry name" value="WD40 repeat-like"/>
    <property type="match status" value="1"/>
</dbReference>
<evidence type="ECO:0000259" key="6">
    <source>
        <dbReference type="PROSITE" id="PS51394"/>
    </source>
</evidence>
<dbReference type="PANTHER" id="PTHR19849">
    <property type="entry name" value="PHOSPHOLIPASE A-2-ACTIVATING PROTEIN"/>
    <property type="match status" value="1"/>
</dbReference>
<dbReference type="PROSITE" id="PS51394">
    <property type="entry name" value="PFU"/>
    <property type="match status" value="1"/>
</dbReference>
<name>A0A812PTC1_SYMPI</name>
<accession>A0A812PTC1</accession>
<evidence type="ECO:0000256" key="2">
    <source>
        <dbReference type="ARBA" id="ARBA00022574"/>
    </source>
</evidence>
<feature type="domain" description="UBA" evidence="5">
    <location>
        <begin position="329"/>
        <end position="368"/>
    </location>
</feature>
<dbReference type="GO" id="GO:0043130">
    <property type="term" value="F:ubiquitin binding"/>
    <property type="evidence" value="ECO:0007669"/>
    <property type="project" value="TreeGrafter"/>
</dbReference>
<keyword evidence="2 4" id="KW-0853">WD repeat</keyword>
<dbReference type="Pfam" id="PF00400">
    <property type="entry name" value="WD40"/>
    <property type="match status" value="2"/>
</dbReference>
<dbReference type="AlphaFoldDB" id="A0A812PTC1"/>
<sequence length="368" mass="38624">MAGHEIAINAVVGLDNGDIVSGSGDQSIGVWRDGQKLRSLQAKQVVRALCACGGSLVAAGGNDGMVRLWDAATGHPLAERKVASSYVLALARRNTGEIAAGTSDGQVFILVHEGSTLRQSADLQVCGEVYGLSFLSNGDLAVACGDCSCTIWTRSPARAAPQAVREDFGARAAALAATQASVPSTVTGGGSYDFTFPVEFGAQKLSLSWNRGEDPKVVADRFIRESQLDPRHTGDVVAFVMQTMQQQGSSGGTGYAKDFNFPVEVADGRRLTISWNRGEDPQQVALNFARQHGGIGAAELPDIANFIQQASGSPAPAPSFQQAPAITPAMQQQMVQQITSMGFPESMAQSALQAANWDIEAAISRLLG</sequence>
<dbReference type="OrthoDB" id="336240at2759"/>
<dbReference type="PROSITE" id="PS50030">
    <property type="entry name" value="UBA"/>
    <property type="match status" value="1"/>
</dbReference>
<dbReference type="GO" id="GO:0005634">
    <property type="term" value="C:nucleus"/>
    <property type="evidence" value="ECO:0007669"/>
    <property type="project" value="TreeGrafter"/>
</dbReference>
<evidence type="ECO:0000256" key="3">
    <source>
        <dbReference type="ARBA" id="ARBA00022737"/>
    </source>
</evidence>
<evidence type="ECO:0000313" key="8">
    <source>
        <dbReference type="Proteomes" id="UP000649617"/>
    </source>
</evidence>
<dbReference type="GO" id="GO:0005737">
    <property type="term" value="C:cytoplasm"/>
    <property type="evidence" value="ECO:0007669"/>
    <property type="project" value="TreeGrafter"/>
</dbReference>
<reference evidence="7" key="1">
    <citation type="submission" date="2021-02" db="EMBL/GenBank/DDBJ databases">
        <authorList>
            <person name="Dougan E. K."/>
            <person name="Rhodes N."/>
            <person name="Thang M."/>
            <person name="Chan C."/>
        </authorList>
    </citation>
    <scope>NUCLEOTIDE SEQUENCE</scope>
</reference>
<dbReference type="PANTHER" id="PTHR19849:SF0">
    <property type="entry name" value="PHOSPHOLIPASE A-2-ACTIVATING PROTEIN"/>
    <property type="match status" value="1"/>
</dbReference>
<feature type="domain" description="PFU" evidence="6">
    <location>
        <begin position="157"/>
        <end position="254"/>
    </location>
</feature>
<dbReference type="Gene3D" id="2.130.10.10">
    <property type="entry name" value="YVTN repeat-like/Quinoprotein amine dehydrogenase"/>
    <property type="match status" value="1"/>
</dbReference>
<dbReference type="Gene3D" id="3.10.20.870">
    <property type="entry name" value="PFU (PLAA family ubiquitin binding), C-terminal domain"/>
    <property type="match status" value="2"/>
</dbReference>
<protein>
    <submittedName>
        <fullName evidence="7">Lub1 protein</fullName>
    </submittedName>
</protein>
<dbReference type="Proteomes" id="UP000649617">
    <property type="component" value="Unassembled WGS sequence"/>
</dbReference>
<proteinExistence type="predicted"/>
<feature type="repeat" description="WD" evidence="4">
    <location>
        <begin position="54"/>
        <end position="79"/>
    </location>
</feature>
<dbReference type="InterPro" id="IPR015940">
    <property type="entry name" value="UBA"/>
</dbReference>
<evidence type="ECO:0000313" key="7">
    <source>
        <dbReference type="EMBL" id="CAE7360294.1"/>
    </source>
</evidence>
<evidence type="ECO:0000256" key="4">
    <source>
        <dbReference type="PROSITE-ProRule" id="PRU00221"/>
    </source>
</evidence>
<keyword evidence="1" id="KW-0963">Cytoplasm</keyword>
<dbReference type="InterPro" id="IPR001680">
    <property type="entry name" value="WD40_rpt"/>
</dbReference>
<dbReference type="EMBL" id="CAJNIZ010014335">
    <property type="protein sequence ID" value="CAE7360294.1"/>
    <property type="molecule type" value="Genomic_DNA"/>
</dbReference>
<dbReference type="PROSITE" id="PS50082">
    <property type="entry name" value="WD_REPEATS_2"/>
    <property type="match status" value="1"/>
</dbReference>
<keyword evidence="8" id="KW-1185">Reference proteome</keyword>
<dbReference type="InterPro" id="IPR015155">
    <property type="entry name" value="PFU"/>
</dbReference>
<dbReference type="Pfam" id="PF09070">
    <property type="entry name" value="PFU"/>
    <property type="match status" value="1"/>
</dbReference>
<gene>
    <name evidence="7" type="primary">lub1</name>
    <name evidence="7" type="ORF">SPIL2461_LOCUS8609</name>
</gene>
<evidence type="ECO:0000259" key="5">
    <source>
        <dbReference type="PROSITE" id="PS50030"/>
    </source>
</evidence>
<keyword evidence="3" id="KW-0677">Repeat</keyword>
<dbReference type="GO" id="GO:0043161">
    <property type="term" value="P:proteasome-mediated ubiquitin-dependent protein catabolic process"/>
    <property type="evidence" value="ECO:0007669"/>
    <property type="project" value="TreeGrafter"/>
</dbReference>
<dbReference type="CDD" id="cd14270">
    <property type="entry name" value="UBA"/>
    <property type="match status" value="1"/>
</dbReference>
<dbReference type="Gene3D" id="1.10.8.10">
    <property type="entry name" value="DNA helicase RuvA subunit, C-terminal domain"/>
    <property type="match status" value="1"/>
</dbReference>
<organism evidence="7 8">
    <name type="scientific">Symbiodinium pilosum</name>
    <name type="common">Dinoflagellate</name>
    <dbReference type="NCBI Taxonomy" id="2952"/>
    <lineage>
        <taxon>Eukaryota</taxon>
        <taxon>Sar</taxon>
        <taxon>Alveolata</taxon>
        <taxon>Dinophyceae</taxon>
        <taxon>Suessiales</taxon>
        <taxon>Symbiodiniaceae</taxon>
        <taxon>Symbiodinium</taxon>
    </lineage>
</organism>
<dbReference type="SUPFAM" id="SSF46934">
    <property type="entry name" value="UBA-like"/>
    <property type="match status" value="1"/>
</dbReference>
<dbReference type="GO" id="GO:0010992">
    <property type="term" value="P:ubiquitin recycling"/>
    <property type="evidence" value="ECO:0007669"/>
    <property type="project" value="TreeGrafter"/>
</dbReference>
<comment type="caution">
    <text evidence="7">The sequence shown here is derived from an EMBL/GenBank/DDBJ whole genome shotgun (WGS) entry which is preliminary data.</text>
</comment>
<dbReference type="InterPro" id="IPR015943">
    <property type="entry name" value="WD40/YVTN_repeat-like_dom_sf"/>
</dbReference>
<dbReference type="InterPro" id="IPR038122">
    <property type="entry name" value="PFU_sf"/>
</dbReference>
<evidence type="ECO:0000256" key="1">
    <source>
        <dbReference type="ARBA" id="ARBA00022490"/>
    </source>
</evidence>